<accession>A0A811L631</accession>
<dbReference type="Proteomes" id="UP000783686">
    <property type="component" value="Unassembled WGS sequence"/>
</dbReference>
<gene>
    <name evidence="2" type="ORF">BOKJ2_LOCUS10502</name>
</gene>
<dbReference type="AlphaFoldDB" id="A0A811L631"/>
<keyword evidence="3" id="KW-1185">Reference proteome</keyword>
<dbReference type="Proteomes" id="UP000614601">
    <property type="component" value="Unassembled WGS sequence"/>
</dbReference>
<evidence type="ECO:0000313" key="3">
    <source>
        <dbReference type="Proteomes" id="UP000614601"/>
    </source>
</evidence>
<protein>
    <submittedName>
        <fullName evidence="2">Uncharacterized protein</fullName>
    </submittedName>
</protein>
<evidence type="ECO:0000256" key="1">
    <source>
        <dbReference type="SAM" id="SignalP"/>
    </source>
</evidence>
<feature type="signal peptide" evidence="1">
    <location>
        <begin position="1"/>
        <end position="27"/>
    </location>
</feature>
<evidence type="ECO:0000313" key="2">
    <source>
        <dbReference type="EMBL" id="CAD5223732.1"/>
    </source>
</evidence>
<reference evidence="2" key="1">
    <citation type="submission" date="2020-09" db="EMBL/GenBank/DDBJ databases">
        <authorList>
            <person name="Kikuchi T."/>
        </authorList>
    </citation>
    <scope>NUCLEOTIDE SEQUENCE</scope>
    <source>
        <strain evidence="2">SH1</strain>
    </source>
</reference>
<sequence>MQFGDWDLRPLVVLGLLGLLLIAETNAQEERPDACSSQQILTSPCRCCKMDCWYAISKTATHELGHVPGQAGENEALATLKLIRACMIEECAELCPAQRTPFRPRRLAQDK</sequence>
<comment type="caution">
    <text evidence="2">The sequence shown here is derived from an EMBL/GenBank/DDBJ whole genome shotgun (WGS) entry which is preliminary data.</text>
</comment>
<organism evidence="2 3">
    <name type="scientific">Bursaphelenchus okinawaensis</name>
    <dbReference type="NCBI Taxonomy" id="465554"/>
    <lineage>
        <taxon>Eukaryota</taxon>
        <taxon>Metazoa</taxon>
        <taxon>Ecdysozoa</taxon>
        <taxon>Nematoda</taxon>
        <taxon>Chromadorea</taxon>
        <taxon>Rhabditida</taxon>
        <taxon>Tylenchina</taxon>
        <taxon>Tylenchomorpha</taxon>
        <taxon>Aphelenchoidea</taxon>
        <taxon>Aphelenchoididae</taxon>
        <taxon>Bursaphelenchus</taxon>
    </lineage>
</organism>
<feature type="chain" id="PRO_5036221262" evidence="1">
    <location>
        <begin position="28"/>
        <end position="111"/>
    </location>
</feature>
<keyword evidence="1" id="KW-0732">Signal</keyword>
<dbReference type="EMBL" id="CAJFCW020000005">
    <property type="protein sequence ID" value="CAG9118622.1"/>
    <property type="molecule type" value="Genomic_DNA"/>
</dbReference>
<proteinExistence type="predicted"/>
<dbReference type="OrthoDB" id="5773246at2759"/>
<dbReference type="EMBL" id="CAJFDH010000005">
    <property type="protein sequence ID" value="CAD5223732.1"/>
    <property type="molecule type" value="Genomic_DNA"/>
</dbReference>
<name>A0A811L631_9BILA</name>